<dbReference type="OrthoDB" id="1899337at2759"/>
<feature type="compositionally biased region" description="Basic and acidic residues" evidence="1">
    <location>
        <begin position="20"/>
        <end position="34"/>
    </location>
</feature>
<keyword evidence="3" id="KW-1185">Reference proteome</keyword>
<dbReference type="Pfam" id="PF14929">
    <property type="entry name" value="TAF1_subA"/>
    <property type="match status" value="1"/>
</dbReference>
<feature type="compositionally biased region" description="Low complexity" evidence="1">
    <location>
        <begin position="1"/>
        <end position="14"/>
    </location>
</feature>
<dbReference type="AlphaFoldDB" id="A0A7J6VX68"/>
<protein>
    <submittedName>
        <fullName evidence="2">D-tyrosyl-tRNA(Tyr) deacylase</fullName>
    </submittedName>
</protein>
<dbReference type="Proteomes" id="UP000554482">
    <property type="component" value="Unassembled WGS sequence"/>
</dbReference>
<organism evidence="2 3">
    <name type="scientific">Thalictrum thalictroides</name>
    <name type="common">Rue-anemone</name>
    <name type="synonym">Anemone thalictroides</name>
    <dbReference type="NCBI Taxonomy" id="46969"/>
    <lineage>
        <taxon>Eukaryota</taxon>
        <taxon>Viridiplantae</taxon>
        <taxon>Streptophyta</taxon>
        <taxon>Embryophyta</taxon>
        <taxon>Tracheophyta</taxon>
        <taxon>Spermatophyta</taxon>
        <taxon>Magnoliopsida</taxon>
        <taxon>Ranunculales</taxon>
        <taxon>Ranunculaceae</taxon>
        <taxon>Thalictroideae</taxon>
        <taxon>Thalictrum</taxon>
    </lineage>
</organism>
<gene>
    <name evidence="2" type="ORF">FRX31_021136</name>
</gene>
<name>A0A7J6VX68_THATH</name>
<accession>A0A7J6VX68</accession>
<dbReference type="GO" id="GO:0006360">
    <property type="term" value="P:transcription by RNA polymerase I"/>
    <property type="evidence" value="ECO:0007669"/>
    <property type="project" value="InterPro"/>
</dbReference>
<sequence length="159" mass="18551">MENNTNEVNNNEYNIEIEEKETTPRKKKQKDIYRSRGTKSLGSLRIEHCSRLSRLLNVLIQQRNWKEASGVLSVLLKGSSRERFPKENRDKYLAAMELLKNMELGDFKPIHIERLYEIWIRKNGPMKKCPPKDKFAVPLELVLFLLTHGSLNEANQATV</sequence>
<dbReference type="PANTHER" id="PTHR36720">
    <property type="entry name" value="TAF RNA POLYMERASE I SUBUNIT A"/>
    <property type="match status" value="1"/>
</dbReference>
<evidence type="ECO:0000313" key="2">
    <source>
        <dbReference type="EMBL" id="KAF5189277.1"/>
    </source>
</evidence>
<comment type="caution">
    <text evidence="2">The sequence shown here is derived from an EMBL/GenBank/DDBJ whole genome shotgun (WGS) entry which is preliminary data.</text>
</comment>
<feature type="region of interest" description="Disordered" evidence="1">
    <location>
        <begin position="1"/>
        <end position="34"/>
    </location>
</feature>
<dbReference type="PANTHER" id="PTHR36720:SF1">
    <property type="entry name" value="TAF RNA POLYMERASE I SUBUNIT A"/>
    <property type="match status" value="1"/>
</dbReference>
<evidence type="ECO:0000256" key="1">
    <source>
        <dbReference type="SAM" id="MobiDB-lite"/>
    </source>
</evidence>
<dbReference type="GO" id="GO:0000120">
    <property type="term" value="C:RNA polymerase I transcription regulator complex"/>
    <property type="evidence" value="ECO:0007669"/>
    <property type="project" value="InterPro"/>
</dbReference>
<dbReference type="InterPro" id="IPR039495">
    <property type="entry name" value="TAF1A"/>
</dbReference>
<evidence type="ECO:0000313" key="3">
    <source>
        <dbReference type="Proteomes" id="UP000554482"/>
    </source>
</evidence>
<dbReference type="EMBL" id="JABWDY010025694">
    <property type="protein sequence ID" value="KAF5189277.1"/>
    <property type="molecule type" value="Genomic_DNA"/>
</dbReference>
<feature type="non-terminal residue" evidence="2">
    <location>
        <position position="1"/>
    </location>
</feature>
<reference evidence="2 3" key="1">
    <citation type="submission" date="2020-06" db="EMBL/GenBank/DDBJ databases">
        <title>Transcriptomic and genomic resources for Thalictrum thalictroides and T. hernandezii: Facilitating candidate gene discovery in an emerging model plant lineage.</title>
        <authorList>
            <person name="Arias T."/>
            <person name="Riano-Pachon D.M."/>
            <person name="Di Stilio V.S."/>
        </authorList>
    </citation>
    <scope>NUCLEOTIDE SEQUENCE [LARGE SCALE GENOMIC DNA]</scope>
    <source>
        <strain evidence="3">cv. WT478/WT964</strain>
        <tissue evidence="2">Leaves</tissue>
    </source>
</reference>
<proteinExistence type="predicted"/>